<feature type="transmembrane region" description="Helical" evidence="1">
    <location>
        <begin position="82"/>
        <end position="101"/>
    </location>
</feature>
<protein>
    <submittedName>
        <fullName evidence="2">AzlD domain-containing protein</fullName>
    </submittedName>
</protein>
<reference evidence="2 3" key="1">
    <citation type="submission" date="2019-09" db="EMBL/GenBank/DDBJ databases">
        <title>Identification of Malikia spinosa a prominent benzene-, toluene-, and ethylbenzene-degrading bacterium: enrichment, isolation and whole genome sequencing.</title>
        <authorList>
            <person name="Tancsics A."/>
            <person name="Revesz F."/>
            <person name="Kriszt B."/>
        </authorList>
    </citation>
    <scope>NUCLEOTIDE SEQUENCE [LARGE SCALE GENOMIC DNA]</scope>
    <source>
        <strain evidence="2 3">AB6</strain>
    </source>
</reference>
<dbReference type="Pfam" id="PF05437">
    <property type="entry name" value="AzlD"/>
    <property type="match status" value="1"/>
</dbReference>
<dbReference type="AlphaFoldDB" id="A0A7C9IY99"/>
<dbReference type="RefSeq" id="WP_161125643.1">
    <property type="nucleotide sequence ID" value="NZ_VYSB01000013.1"/>
</dbReference>
<organism evidence="2 3">
    <name type="scientific">Malikia spinosa</name>
    <dbReference type="NCBI Taxonomy" id="86180"/>
    <lineage>
        <taxon>Bacteria</taxon>
        <taxon>Pseudomonadati</taxon>
        <taxon>Pseudomonadota</taxon>
        <taxon>Betaproteobacteria</taxon>
        <taxon>Burkholderiales</taxon>
        <taxon>Comamonadaceae</taxon>
        <taxon>Malikia</taxon>
    </lineage>
</organism>
<feature type="transmembrane region" description="Helical" evidence="1">
    <location>
        <begin position="12"/>
        <end position="37"/>
    </location>
</feature>
<evidence type="ECO:0000313" key="3">
    <source>
        <dbReference type="Proteomes" id="UP000481947"/>
    </source>
</evidence>
<evidence type="ECO:0000313" key="2">
    <source>
        <dbReference type="EMBL" id="MYZ52933.1"/>
    </source>
</evidence>
<evidence type="ECO:0000256" key="1">
    <source>
        <dbReference type="SAM" id="Phobius"/>
    </source>
</evidence>
<feature type="transmembrane region" description="Helical" evidence="1">
    <location>
        <begin position="44"/>
        <end position="62"/>
    </location>
</feature>
<keyword evidence="1" id="KW-0812">Transmembrane</keyword>
<name>A0A7C9IY99_9BURK</name>
<sequence>MSVETLGGGTLLIVAVMTLVTLATRWGGVYVMAFVPIGPRVRRFIVAMSGSVLVALLAPLAVNGDGGARLALATTALVMLVFKKPLPAIAAGIVAAAVARLW</sequence>
<gene>
    <name evidence="2" type="ORF">F5985_12490</name>
</gene>
<proteinExistence type="predicted"/>
<dbReference type="InterPro" id="IPR008407">
    <property type="entry name" value="Brnchd-chn_aa_trnsp_AzlD"/>
</dbReference>
<dbReference type="Proteomes" id="UP000481947">
    <property type="component" value="Unassembled WGS sequence"/>
</dbReference>
<keyword evidence="1" id="KW-0472">Membrane</keyword>
<accession>A0A7C9IY99</accession>
<dbReference type="EMBL" id="VYSB01000013">
    <property type="protein sequence ID" value="MYZ52933.1"/>
    <property type="molecule type" value="Genomic_DNA"/>
</dbReference>
<keyword evidence="1" id="KW-1133">Transmembrane helix</keyword>
<comment type="caution">
    <text evidence="2">The sequence shown here is derived from an EMBL/GenBank/DDBJ whole genome shotgun (WGS) entry which is preliminary data.</text>
</comment>